<dbReference type="WBParaSite" id="TCLT_0000961801-mRNA-1">
    <property type="protein sequence ID" value="TCLT_0000961801-mRNA-1"/>
    <property type="gene ID" value="TCLT_0000961801"/>
</dbReference>
<gene>
    <name evidence="1" type="ORF">TCLT_LOCUS9607</name>
</gene>
<reference evidence="3" key="1">
    <citation type="submission" date="2017-02" db="UniProtKB">
        <authorList>
            <consortium name="WormBaseParasite"/>
        </authorList>
    </citation>
    <scope>IDENTIFICATION</scope>
</reference>
<evidence type="ECO:0000313" key="1">
    <source>
        <dbReference type="EMBL" id="VDN07256.1"/>
    </source>
</evidence>
<keyword evidence="2" id="KW-1185">Reference proteome</keyword>
<organism evidence="3">
    <name type="scientific">Thelazia callipaeda</name>
    <name type="common">Oriental eyeworm</name>
    <name type="synonym">Parasitic nematode</name>
    <dbReference type="NCBI Taxonomy" id="103827"/>
    <lineage>
        <taxon>Eukaryota</taxon>
        <taxon>Metazoa</taxon>
        <taxon>Ecdysozoa</taxon>
        <taxon>Nematoda</taxon>
        <taxon>Chromadorea</taxon>
        <taxon>Rhabditida</taxon>
        <taxon>Spirurina</taxon>
        <taxon>Spiruromorpha</taxon>
        <taxon>Thelazioidea</taxon>
        <taxon>Thelaziidae</taxon>
        <taxon>Thelazia</taxon>
    </lineage>
</organism>
<dbReference type="Proteomes" id="UP000276776">
    <property type="component" value="Unassembled WGS sequence"/>
</dbReference>
<reference evidence="1 2" key="2">
    <citation type="submission" date="2018-11" db="EMBL/GenBank/DDBJ databases">
        <authorList>
            <consortium name="Pathogen Informatics"/>
        </authorList>
    </citation>
    <scope>NUCLEOTIDE SEQUENCE [LARGE SCALE GENOMIC DNA]</scope>
</reference>
<evidence type="ECO:0000313" key="2">
    <source>
        <dbReference type="Proteomes" id="UP000276776"/>
    </source>
</evidence>
<evidence type="ECO:0000313" key="3">
    <source>
        <dbReference type="WBParaSite" id="TCLT_0000961801-mRNA-1"/>
    </source>
</evidence>
<dbReference type="EMBL" id="UYYF01004837">
    <property type="protein sequence ID" value="VDN07256.1"/>
    <property type="molecule type" value="Genomic_DNA"/>
</dbReference>
<accession>A0A0N5D917</accession>
<dbReference type="OrthoDB" id="5910226at2759"/>
<name>A0A0N5D917_THECL</name>
<dbReference type="AlphaFoldDB" id="A0A0N5D917"/>
<sequence>MGDYEGYCIACGHFLTFQSTFTAAQKLAAIGLHLYDWCLKASKPILEERRVKWRGLELAEMEKMAQHFFIPPEEEGDVEDASVPAEQEFNEEEAVWAPLPDDDNADCMVKEERSEPANEPSEVLIEIDNEEPQQEFRELVLRNKTVAISVPLSWKRVVMASEAFRAANSEGLPHQFKRKLQDSTNAHRWQSYLSCFCAICGHYLAFPSTSMAAHKQAAVEIYAYEWCPRAHKSVLDESKVRRRRLQLLGRRKWRKIST</sequence>
<proteinExistence type="predicted"/>
<protein>
    <submittedName>
        <fullName evidence="3">C2H2-type domain-containing protein</fullName>
    </submittedName>
</protein>